<dbReference type="InterPro" id="IPR045518">
    <property type="entry name" value="2EXR"/>
</dbReference>
<keyword evidence="3" id="KW-1185">Reference proteome</keyword>
<proteinExistence type="predicted"/>
<protein>
    <recommendedName>
        <fullName evidence="1">2EXR domain-containing protein</fullName>
    </recommendedName>
</protein>
<reference evidence="2" key="2">
    <citation type="submission" date="2023-05" db="EMBL/GenBank/DDBJ databases">
        <authorList>
            <consortium name="Lawrence Berkeley National Laboratory"/>
            <person name="Steindorff A."/>
            <person name="Hensen N."/>
            <person name="Bonometti L."/>
            <person name="Westerberg I."/>
            <person name="Brannstrom I.O."/>
            <person name="Guillou S."/>
            <person name="Cros-Aarteil S."/>
            <person name="Calhoun S."/>
            <person name="Haridas S."/>
            <person name="Kuo A."/>
            <person name="Mondo S."/>
            <person name="Pangilinan J."/>
            <person name="Riley R."/>
            <person name="Labutti K."/>
            <person name="Andreopoulos B."/>
            <person name="Lipzen A."/>
            <person name="Chen C."/>
            <person name="Yanf M."/>
            <person name="Daum C."/>
            <person name="Ng V."/>
            <person name="Clum A."/>
            <person name="Ohm R."/>
            <person name="Martin F."/>
            <person name="Silar P."/>
            <person name="Natvig D."/>
            <person name="Lalanne C."/>
            <person name="Gautier V."/>
            <person name="Ament-Velasquez S.L."/>
            <person name="Kruys A."/>
            <person name="Hutchinson M.I."/>
            <person name="Powell A.J."/>
            <person name="Barry K."/>
            <person name="Miller A.N."/>
            <person name="Grigoriev I.V."/>
            <person name="Debuchy R."/>
            <person name="Gladieux P."/>
            <person name="Thoren M.H."/>
            <person name="Johannesson H."/>
        </authorList>
    </citation>
    <scope>NUCLEOTIDE SEQUENCE</scope>
    <source>
        <strain evidence="2">PSN243</strain>
    </source>
</reference>
<dbReference type="Proteomes" id="UP001321760">
    <property type="component" value="Unassembled WGS sequence"/>
</dbReference>
<dbReference type="AlphaFoldDB" id="A0AAV9GMV3"/>
<dbReference type="EMBL" id="MU865941">
    <property type="protein sequence ID" value="KAK4448648.1"/>
    <property type="molecule type" value="Genomic_DNA"/>
</dbReference>
<dbReference type="PANTHER" id="PTHR35910:SF6">
    <property type="entry name" value="2EXR DOMAIN-CONTAINING PROTEIN"/>
    <property type="match status" value="1"/>
</dbReference>
<name>A0AAV9GMV3_9PEZI</name>
<sequence length="409" mass="46684">MSTSQNTTLLNDSYTLYTRLNNAKFELFPLLPTDLRLYIWELSICRSRRILGLILTHPVFWAATEKNDSGYGLEAPKWTRPNSKLLRVNRESRDVALRFYRVHLPTRRIFTRNDITTCHSPILHFNPESDVLLLSHIKKGEVFANLIHDLVAYDPRGVGILHLGFSYGALKRVWEATVTGGDTSGEDEAEEPWPQHPLAAQGVARVIPRLQTLTWEYSIRVLCGALLPAEPLCDGVPIVPYTTCFELPMPDPRPLTQVAKAMMSIPPDEPNPGNCSRIWRQILSEWELELSPDCRVSILLGQEATLMRPGGSPGQVLDSPDVRSYLRDVRMMRDANFYFGKIERYHKARYHEEGLTARMVNPEVPSVIGYWMLDAEAVEEVPWTFKRYLRGDAVDVQRFPSRLLLATLE</sequence>
<accession>A0AAV9GMV3</accession>
<evidence type="ECO:0000313" key="3">
    <source>
        <dbReference type="Proteomes" id="UP001321760"/>
    </source>
</evidence>
<organism evidence="2 3">
    <name type="scientific">Podospora aff. communis PSN243</name>
    <dbReference type="NCBI Taxonomy" id="3040156"/>
    <lineage>
        <taxon>Eukaryota</taxon>
        <taxon>Fungi</taxon>
        <taxon>Dikarya</taxon>
        <taxon>Ascomycota</taxon>
        <taxon>Pezizomycotina</taxon>
        <taxon>Sordariomycetes</taxon>
        <taxon>Sordariomycetidae</taxon>
        <taxon>Sordariales</taxon>
        <taxon>Podosporaceae</taxon>
        <taxon>Podospora</taxon>
    </lineage>
</organism>
<dbReference type="PANTHER" id="PTHR35910">
    <property type="entry name" value="2EXR DOMAIN-CONTAINING PROTEIN"/>
    <property type="match status" value="1"/>
</dbReference>
<evidence type="ECO:0000259" key="1">
    <source>
        <dbReference type="Pfam" id="PF20150"/>
    </source>
</evidence>
<reference evidence="2" key="1">
    <citation type="journal article" date="2023" name="Mol. Phylogenet. Evol.">
        <title>Genome-scale phylogeny and comparative genomics of the fungal order Sordariales.</title>
        <authorList>
            <person name="Hensen N."/>
            <person name="Bonometti L."/>
            <person name="Westerberg I."/>
            <person name="Brannstrom I.O."/>
            <person name="Guillou S."/>
            <person name="Cros-Aarteil S."/>
            <person name="Calhoun S."/>
            <person name="Haridas S."/>
            <person name="Kuo A."/>
            <person name="Mondo S."/>
            <person name="Pangilinan J."/>
            <person name="Riley R."/>
            <person name="LaButti K."/>
            <person name="Andreopoulos B."/>
            <person name="Lipzen A."/>
            <person name="Chen C."/>
            <person name="Yan M."/>
            <person name="Daum C."/>
            <person name="Ng V."/>
            <person name="Clum A."/>
            <person name="Steindorff A."/>
            <person name="Ohm R.A."/>
            <person name="Martin F."/>
            <person name="Silar P."/>
            <person name="Natvig D.O."/>
            <person name="Lalanne C."/>
            <person name="Gautier V."/>
            <person name="Ament-Velasquez S.L."/>
            <person name="Kruys A."/>
            <person name="Hutchinson M.I."/>
            <person name="Powell A.J."/>
            <person name="Barry K."/>
            <person name="Miller A.N."/>
            <person name="Grigoriev I.V."/>
            <person name="Debuchy R."/>
            <person name="Gladieux P."/>
            <person name="Hiltunen Thoren M."/>
            <person name="Johannesson H."/>
        </authorList>
    </citation>
    <scope>NUCLEOTIDE SEQUENCE</scope>
    <source>
        <strain evidence="2">PSN243</strain>
    </source>
</reference>
<feature type="domain" description="2EXR" evidence="1">
    <location>
        <begin position="25"/>
        <end position="132"/>
    </location>
</feature>
<gene>
    <name evidence="2" type="ORF">QBC34DRAFT_464329</name>
</gene>
<evidence type="ECO:0000313" key="2">
    <source>
        <dbReference type="EMBL" id="KAK4448648.1"/>
    </source>
</evidence>
<comment type="caution">
    <text evidence="2">The sequence shown here is derived from an EMBL/GenBank/DDBJ whole genome shotgun (WGS) entry which is preliminary data.</text>
</comment>
<dbReference type="Pfam" id="PF20150">
    <property type="entry name" value="2EXR"/>
    <property type="match status" value="1"/>
</dbReference>